<reference evidence="3" key="1">
    <citation type="submission" date="2022-11" db="UniProtKB">
        <authorList>
            <consortium name="WormBaseParasite"/>
        </authorList>
    </citation>
    <scope>IDENTIFICATION</scope>
</reference>
<evidence type="ECO:0000313" key="3">
    <source>
        <dbReference type="WBParaSite" id="nRc.2.0.1.t18624-RA"/>
    </source>
</evidence>
<dbReference type="Pfam" id="PF26187">
    <property type="entry name" value="Ig_NPHP4_4th"/>
    <property type="match status" value="1"/>
</dbReference>
<accession>A0A915IX08</accession>
<dbReference type="GO" id="GO:1904491">
    <property type="term" value="P:protein localization to ciliary transition zone"/>
    <property type="evidence" value="ECO:0007669"/>
    <property type="project" value="TreeGrafter"/>
</dbReference>
<evidence type="ECO:0000259" key="1">
    <source>
        <dbReference type="Pfam" id="PF26187"/>
    </source>
</evidence>
<sequence>MVDVELNQVLQMWHVHLDVSRPTISKIFKVDIPISSRSSQDKDYISKKIPYTNKYDIPRLYNVSVNCQKLVKIGDPILYLEPRATGSINLLFSCATLSKSFATEVLVFVSNQDGTLEDTFSLQTTSQ</sequence>
<dbReference type="AlphaFoldDB" id="A0A915IX08"/>
<name>A0A915IX08_ROMCU</name>
<dbReference type="PANTHER" id="PTHR31043:SF3">
    <property type="entry name" value="NEPHROCYSTIN-4"/>
    <property type="match status" value="1"/>
</dbReference>
<dbReference type="GO" id="GO:0097730">
    <property type="term" value="C:non-motile cilium"/>
    <property type="evidence" value="ECO:0007669"/>
    <property type="project" value="InterPro"/>
</dbReference>
<protein>
    <recommendedName>
        <fullName evidence="1">NPHP4 Ig-like domain-containing protein</fullName>
    </recommendedName>
</protein>
<dbReference type="Proteomes" id="UP000887565">
    <property type="component" value="Unplaced"/>
</dbReference>
<proteinExistence type="predicted"/>
<dbReference type="GO" id="GO:0036064">
    <property type="term" value="C:ciliary basal body"/>
    <property type="evidence" value="ECO:0007669"/>
    <property type="project" value="TreeGrafter"/>
</dbReference>
<evidence type="ECO:0000313" key="2">
    <source>
        <dbReference type="Proteomes" id="UP000887565"/>
    </source>
</evidence>
<organism evidence="2 3">
    <name type="scientific">Romanomermis culicivorax</name>
    <name type="common">Nematode worm</name>
    <dbReference type="NCBI Taxonomy" id="13658"/>
    <lineage>
        <taxon>Eukaryota</taxon>
        <taxon>Metazoa</taxon>
        <taxon>Ecdysozoa</taxon>
        <taxon>Nematoda</taxon>
        <taxon>Enoplea</taxon>
        <taxon>Dorylaimia</taxon>
        <taxon>Mermithida</taxon>
        <taxon>Mermithoidea</taxon>
        <taxon>Mermithidae</taxon>
        <taxon>Romanomermis</taxon>
    </lineage>
</organism>
<dbReference type="InterPro" id="IPR029775">
    <property type="entry name" value="NPHP4"/>
</dbReference>
<dbReference type="PANTHER" id="PTHR31043">
    <property type="entry name" value="NEPHROCYSTIN-4"/>
    <property type="match status" value="1"/>
</dbReference>
<keyword evidence="2" id="KW-1185">Reference proteome</keyword>
<dbReference type="WBParaSite" id="nRc.2.0.1.t18624-RA">
    <property type="protein sequence ID" value="nRc.2.0.1.t18624-RA"/>
    <property type="gene ID" value="nRc.2.0.1.g18624"/>
</dbReference>
<dbReference type="GO" id="GO:0035869">
    <property type="term" value="C:ciliary transition zone"/>
    <property type="evidence" value="ECO:0007669"/>
    <property type="project" value="TreeGrafter"/>
</dbReference>
<dbReference type="GO" id="GO:0097546">
    <property type="term" value="C:ciliary base"/>
    <property type="evidence" value="ECO:0007669"/>
    <property type="project" value="TreeGrafter"/>
</dbReference>
<dbReference type="GO" id="GO:0090090">
    <property type="term" value="P:negative regulation of canonical Wnt signaling pathway"/>
    <property type="evidence" value="ECO:0007669"/>
    <property type="project" value="InterPro"/>
</dbReference>
<dbReference type="InterPro" id="IPR058685">
    <property type="entry name" value="Ig_NPHP4_4th"/>
</dbReference>
<feature type="domain" description="NPHP4 Ig-like" evidence="1">
    <location>
        <begin position="25"/>
        <end position="126"/>
    </location>
</feature>